<dbReference type="EMBL" id="JAEHJZ010000054">
    <property type="protein sequence ID" value="MBJ7882800.1"/>
    <property type="molecule type" value="Genomic_DNA"/>
</dbReference>
<dbReference type="InterPro" id="IPR001466">
    <property type="entry name" value="Beta-lactam-related"/>
</dbReference>
<name>A0A934KVK0_9FLAO</name>
<reference evidence="2 3" key="1">
    <citation type="submission" date="2020-09" db="EMBL/GenBank/DDBJ databases">
        <title>Draft genome of Gelidibacter salicanalis PAMC21136.</title>
        <authorList>
            <person name="Park H."/>
        </authorList>
    </citation>
    <scope>NUCLEOTIDE SEQUENCE [LARGE SCALE GENOMIC DNA]</scope>
    <source>
        <strain evidence="2 3">PAMC21136</strain>
    </source>
</reference>
<proteinExistence type="predicted"/>
<dbReference type="AlphaFoldDB" id="A0A934KVK0"/>
<sequence length="198" mass="22486">MSLFQTKFFYGYCLFFLLIVACTSQQKSNSKTTIFKPNYKKTLDSIVPKLMAEYLAPAVGVGIIEDGNIAFVKVYGENQKGFKAPQNTIFNIASITKPVVTAAILKLVAHGDWDLDEPLFHYWTDPDVAHDAYAKLITTRNCLSHTTGFKNWRWDEADGKLKLNFKPGTKFQYSGEGMEYLRHAVESKFKMGITDKKF</sequence>
<dbReference type="PROSITE" id="PS51257">
    <property type="entry name" value="PROKAR_LIPOPROTEIN"/>
    <property type="match status" value="1"/>
</dbReference>
<dbReference type="InterPro" id="IPR012338">
    <property type="entry name" value="Beta-lactam/transpept-like"/>
</dbReference>
<dbReference type="Proteomes" id="UP000662373">
    <property type="component" value="Unassembled WGS sequence"/>
</dbReference>
<dbReference type="Gene3D" id="3.40.710.10">
    <property type="entry name" value="DD-peptidase/beta-lactamase superfamily"/>
    <property type="match status" value="1"/>
</dbReference>
<evidence type="ECO:0000313" key="2">
    <source>
        <dbReference type="EMBL" id="MBJ7882800.1"/>
    </source>
</evidence>
<dbReference type="Pfam" id="PF00144">
    <property type="entry name" value="Beta-lactamase"/>
    <property type="match status" value="1"/>
</dbReference>
<accession>A0A934KVK0</accession>
<dbReference type="PANTHER" id="PTHR43283:SF18">
    <property type="match status" value="1"/>
</dbReference>
<keyword evidence="3" id="KW-1185">Reference proteome</keyword>
<gene>
    <name evidence="2" type="ORF">JEM65_19365</name>
</gene>
<dbReference type="SUPFAM" id="SSF56601">
    <property type="entry name" value="beta-lactamase/transpeptidase-like"/>
    <property type="match status" value="1"/>
</dbReference>
<feature type="domain" description="Beta-lactamase-related" evidence="1">
    <location>
        <begin position="43"/>
        <end position="186"/>
    </location>
</feature>
<dbReference type="InterPro" id="IPR050789">
    <property type="entry name" value="Diverse_Enzym_Activities"/>
</dbReference>
<protein>
    <submittedName>
        <fullName evidence="2">Beta-lactamase family protein</fullName>
    </submittedName>
</protein>
<comment type="caution">
    <text evidence="2">The sequence shown here is derived from an EMBL/GenBank/DDBJ whole genome shotgun (WGS) entry which is preliminary data.</text>
</comment>
<evidence type="ECO:0000313" key="3">
    <source>
        <dbReference type="Proteomes" id="UP000662373"/>
    </source>
</evidence>
<evidence type="ECO:0000259" key="1">
    <source>
        <dbReference type="Pfam" id="PF00144"/>
    </source>
</evidence>
<dbReference type="PANTHER" id="PTHR43283">
    <property type="entry name" value="BETA-LACTAMASE-RELATED"/>
    <property type="match status" value="1"/>
</dbReference>
<organism evidence="2 3">
    <name type="scientific">Gelidibacter salicanalis</name>
    <dbReference type="NCBI Taxonomy" id="291193"/>
    <lineage>
        <taxon>Bacteria</taxon>
        <taxon>Pseudomonadati</taxon>
        <taxon>Bacteroidota</taxon>
        <taxon>Flavobacteriia</taxon>
        <taxon>Flavobacteriales</taxon>
        <taxon>Flavobacteriaceae</taxon>
        <taxon>Gelidibacter</taxon>
    </lineage>
</organism>
<dbReference type="RefSeq" id="WP_199603140.1">
    <property type="nucleotide sequence ID" value="NZ_JAEHJZ010000054.1"/>
</dbReference>